<reference evidence="1 2" key="1">
    <citation type="journal article" date="2011" name="PLoS Genet.">
        <title>Comparative genomic analysis of human fungal pathogens causing paracoccidioidomycosis.</title>
        <authorList>
            <person name="Desjardins C.A."/>
            <person name="Champion M.D."/>
            <person name="Holder J.W."/>
            <person name="Muszewska A."/>
            <person name="Goldberg J."/>
            <person name="Bailao A.M."/>
            <person name="Brigido M.M."/>
            <person name="Ferreira M.E."/>
            <person name="Garcia A.M."/>
            <person name="Grynberg M."/>
            <person name="Gujja S."/>
            <person name="Heiman D.I."/>
            <person name="Henn M.R."/>
            <person name="Kodira C.D."/>
            <person name="Leon-Narvaez H."/>
            <person name="Longo L.V."/>
            <person name="Ma L.J."/>
            <person name="Malavazi I."/>
            <person name="Matsuo A.L."/>
            <person name="Morais F.V."/>
            <person name="Pereira M."/>
            <person name="Rodriguez-Brito S."/>
            <person name="Sakthikumar S."/>
            <person name="Salem-Izacc S.M."/>
            <person name="Sykes S.M."/>
            <person name="Teixeira M.M."/>
            <person name="Vallejo M.C."/>
            <person name="Walter M.E."/>
            <person name="Yandava C."/>
            <person name="Young S."/>
            <person name="Zeng Q."/>
            <person name="Zucker J."/>
            <person name="Felipe M.S."/>
            <person name="Goldman G.H."/>
            <person name="Haas B.J."/>
            <person name="McEwen J.G."/>
            <person name="Nino-Vega G."/>
            <person name="Puccia R."/>
            <person name="San-Blas G."/>
            <person name="Soares C.M."/>
            <person name="Birren B.W."/>
            <person name="Cuomo C.A."/>
        </authorList>
    </citation>
    <scope>NUCLEOTIDE SEQUENCE [LARGE SCALE GENOMIC DNA]</scope>
    <source>
        <strain evidence="1 2">Pb18</strain>
    </source>
</reference>
<evidence type="ECO:0000313" key="1">
    <source>
        <dbReference type="EMBL" id="KGM91508.1"/>
    </source>
</evidence>
<organism evidence="1 2">
    <name type="scientific">Paracoccidioides brasiliensis (strain Pb18)</name>
    <dbReference type="NCBI Taxonomy" id="502780"/>
    <lineage>
        <taxon>Eukaryota</taxon>
        <taxon>Fungi</taxon>
        <taxon>Dikarya</taxon>
        <taxon>Ascomycota</taxon>
        <taxon>Pezizomycotina</taxon>
        <taxon>Eurotiomycetes</taxon>
        <taxon>Eurotiomycetidae</taxon>
        <taxon>Onygenales</taxon>
        <taxon>Ajellomycetaceae</taxon>
        <taxon>Paracoccidioides</taxon>
    </lineage>
</organism>
<evidence type="ECO:0000313" key="2">
    <source>
        <dbReference type="Proteomes" id="UP000001628"/>
    </source>
</evidence>
<dbReference type="OMA" id="NDSIMIW"/>
<dbReference type="VEuPathDB" id="FungiDB:PADG_12366"/>
<keyword evidence="2" id="KW-1185">Reference proteome</keyword>
<dbReference type="GeneID" id="22588263"/>
<dbReference type="eggNOG" id="ENOG502RP34">
    <property type="taxonomic scope" value="Eukaryota"/>
</dbReference>
<dbReference type="EMBL" id="KN275969">
    <property type="protein sequence ID" value="KGM91508.1"/>
    <property type="molecule type" value="Genomic_DNA"/>
</dbReference>
<dbReference type="Proteomes" id="UP000001628">
    <property type="component" value="Unassembled WGS sequence"/>
</dbReference>
<dbReference type="InParanoid" id="A0A0A0HT71"/>
<gene>
    <name evidence="1" type="ORF">PADG_12366</name>
</gene>
<dbReference type="RefSeq" id="XP_010763383.1">
    <property type="nucleotide sequence ID" value="XM_010765081.1"/>
</dbReference>
<accession>A0A0A0HT71</accession>
<proteinExistence type="predicted"/>
<dbReference type="HOGENOM" id="CLU_076379_0_0_1"/>
<dbReference type="AlphaFoldDB" id="A0A0A0HT71"/>
<name>A0A0A0HT71_PARBD</name>
<dbReference type="KEGG" id="pbn:PADG_12366"/>
<protein>
    <submittedName>
        <fullName evidence="1">Uncharacterized protein</fullName>
    </submittedName>
</protein>
<sequence>MAARRPNLAPLWLGSAVTGLLPRIPKVCTSSIPPVSLEATVWTMSPQSFMDPTFHRRPNVRRNLCLEKVIPREDEFRLLYITDFNSEDFATVPLCPYPPFGVAKLQETALEVRPHVSCGHSLAYSHWVWQRQRVGSKGLKDQGFTLTLQQSRGGCLALLRRNTKNCRDFGFTITSATVMHGINPWMKGFPTSLLETFFQWVLFNDGVKSKDKNMWNHEWLQLLLNIGVEDTVSNDNSSSSSLKHRRSAHVSRWLQSKDCKPGNTSTQTLQPFALHFLKLLRSRDK</sequence>
<dbReference type="OrthoDB" id="4170482at2759"/>